<protein>
    <submittedName>
        <fullName evidence="1">Uncharacterized protein</fullName>
    </submittedName>
</protein>
<proteinExistence type="predicted"/>
<accession>M2B0D3</accession>
<comment type="caution">
    <text evidence="1">The sequence shown here is derived from an EMBL/GenBank/DDBJ whole genome shotgun (WGS) entry which is preliminary data.</text>
</comment>
<sequence>MRGDSESTVERLVNPFDARKIFASLQVSFVCVFVPAPPCGLL</sequence>
<dbReference type="AlphaFoldDB" id="M2B0D3"/>
<dbReference type="PATRIC" id="fig|1263867.3.peg.945"/>
<name>M2B0D3_9BACT</name>
<gene>
    <name evidence="1" type="ORF">RE6C_00888</name>
</gene>
<evidence type="ECO:0000313" key="2">
    <source>
        <dbReference type="Proteomes" id="UP000011529"/>
    </source>
</evidence>
<reference evidence="1" key="2">
    <citation type="journal article" date="2013" name="Mar. Genomics">
        <title>Expression of sulfatases in Rhodopirellula baltica and the diversity of sulfatases in the genus Rhodopirellula.</title>
        <authorList>
            <person name="Wegner C.E."/>
            <person name="Richter-Heitmann T."/>
            <person name="Klindworth A."/>
            <person name="Klockow C."/>
            <person name="Richter M."/>
            <person name="Achstetter T."/>
            <person name="Glockner F.O."/>
            <person name="Harder J."/>
        </authorList>
    </citation>
    <scope>NUCLEOTIDE SEQUENCE [LARGE SCALE GENOMIC DNA]</scope>
    <source>
        <strain evidence="1">6C</strain>
    </source>
</reference>
<dbReference type="EMBL" id="ANMO01000047">
    <property type="protein sequence ID" value="EMB18377.1"/>
    <property type="molecule type" value="Genomic_DNA"/>
</dbReference>
<dbReference type="Proteomes" id="UP000011529">
    <property type="component" value="Unassembled WGS sequence"/>
</dbReference>
<organism evidence="1 2">
    <name type="scientific">Rhodopirellula europaea 6C</name>
    <dbReference type="NCBI Taxonomy" id="1263867"/>
    <lineage>
        <taxon>Bacteria</taxon>
        <taxon>Pseudomonadati</taxon>
        <taxon>Planctomycetota</taxon>
        <taxon>Planctomycetia</taxon>
        <taxon>Pirellulales</taxon>
        <taxon>Pirellulaceae</taxon>
        <taxon>Rhodopirellula</taxon>
    </lineage>
</organism>
<keyword evidence="2" id="KW-1185">Reference proteome</keyword>
<evidence type="ECO:0000313" key="1">
    <source>
        <dbReference type="EMBL" id="EMB18377.1"/>
    </source>
</evidence>
<reference evidence="1" key="1">
    <citation type="submission" date="2012-11" db="EMBL/GenBank/DDBJ databases">
        <title>Permanent draft genomes of Rhodopirellula europaea strain SH398 and 6C.</title>
        <authorList>
            <person name="Richter M."/>
            <person name="Richter-Heitmann T."/>
            <person name="Frank C."/>
            <person name="Harder J."/>
            <person name="Glockner F.O."/>
        </authorList>
    </citation>
    <scope>NUCLEOTIDE SEQUENCE</scope>
    <source>
        <strain evidence="1">6C</strain>
    </source>
</reference>